<dbReference type="EMBL" id="JZWS03000019">
    <property type="protein sequence ID" value="MEW9492270.1"/>
    <property type="molecule type" value="Genomic_DNA"/>
</dbReference>
<reference evidence="1" key="1">
    <citation type="submission" date="2024-07" db="EMBL/GenBank/DDBJ databases">
        <title>Metagenome and Metagenome-Assembled Genomes of Archaea from a hot spring from the geothermal field of Los Azufres, Mexico.</title>
        <authorList>
            <person name="Marin-Paredes R."/>
            <person name="Martinez-Romero E."/>
            <person name="Servin-Garciduenas L.E."/>
        </authorList>
    </citation>
    <scope>NUCLEOTIDE SEQUENCE</scope>
    <source>
        <strain evidence="1">AZ1-454</strain>
    </source>
</reference>
<organism evidence="1 2">
    <name type="scientific">Candidatus Aramenus sulfurataquae</name>
    <dbReference type="NCBI Taxonomy" id="1326980"/>
    <lineage>
        <taxon>Archaea</taxon>
        <taxon>Thermoproteota</taxon>
        <taxon>Thermoprotei</taxon>
        <taxon>Sulfolobales</taxon>
        <taxon>Sulfolobaceae</taxon>
        <taxon>Candidatus Aramenus</taxon>
    </lineage>
</organism>
<evidence type="ECO:0000313" key="1">
    <source>
        <dbReference type="EMBL" id="MEW9492270.1"/>
    </source>
</evidence>
<proteinExistence type="predicted"/>
<name>A0ACC6TQU9_9CREN</name>
<evidence type="ECO:0000313" key="2">
    <source>
        <dbReference type="Proteomes" id="UP000053480"/>
    </source>
</evidence>
<comment type="caution">
    <text evidence="1">The sequence shown here is derived from an EMBL/GenBank/DDBJ whole genome shotgun (WGS) entry which is preliminary data.</text>
</comment>
<gene>
    <name evidence="1" type="ORF">TQ35_0008745</name>
</gene>
<accession>A0ACC6TQU9</accession>
<sequence>MITSTKLSLNEAKILAEGAEEQAKRLGIKVCIAVSDDSGLPILFHRMEGAFLISIEISQSKAFTAVAVGMPTRQIGETAHPGKVNYGLQFSNLGKFTILPGGFPIIVDGKVVGGIGISGGTGEQDEQIALYALNYFKEKTGLNVKTTF</sequence>
<dbReference type="Proteomes" id="UP000053480">
    <property type="component" value="Unassembled WGS sequence"/>
</dbReference>
<protein>
    <submittedName>
        <fullName evidence="1">Heme-binding protein</fullName>
    </submittedName>
</protein>